<dbReference type="Gene3D" id="2.40.160.50">
    <property type="entry name" value="membrane protein fhac: a member of the omp85/tpsb transporter family"/>
    <property type="match status" value="1"/>
</dbReference>
<reference evidence="7 8" key="1">
    <citation type="submission" date="2018-07" db="EMBL/GenBank/DDBJ databases">
        <title>Chitinophaga K2CV101002-2 sp. nov., isolated from a monsoon evergreen broad-leaved forest soil.</title>
        <authorList>
            <person name="Lv Y."/>
        </authorList>
    </citation>
    <scope>NUCLEOTIDE SEQUENCE [LARGE SCALE GENOMIC DNA]</scope>
    <source>
        <strain evidence="7 8">GDMCC 1.1288</strain>
    </source>
</reference>
<evidence type="ECO:0000256" key="4">
    <source>
        <dbReference type="ARBA" id="ARBA00023136"/>
    </source>
</evidence>
<dbReference type="PROSITE" id="PS51257">
    <property type="entry name" value="PROKAR_LIPOPROTEIN"/>
    <property type="match status" value="1"/>
</dbReference>
<organism evidence="7 8">
    <name type="scientific">Chitinophaga silvatica</name>
    <dbReference type="NCBI Taxonomy" id="2282649"/>
    <lineage>
        <taxon>Bacteria</taxon>
        <taxon>Pseudomonadati</taxon>
        <taxon>Bacteroidota</taxon>
        <taxon>Chitinophagia</taxon>
        <taxon>Chitinophagales</taxon>
        <taxon>Chitinophagaceae</taxon>
        <taxon>Chitinophaga</taxon>
    </lineage>
</organism>
<evidence type="ECO:0000259" key="6">
    <source>
        <dbReference type="Pfam" id="PF01103"/>
    </source>
</evidence>
<sequence length="818" mass="92238">MRLLSNVTSVQNILFCIVFLFITGCSTTRTVPSGDRLYTGSKIIWTNDTVTKKKPKDYSDLQSGLNKRIRPNPNRKFLGMPIKLWLYNLGNEPKGKGLNYLLRKKWGEPPVLLSTAKPNYTSEILTGYLVDNGFFQSDVTSEIKYSGKKKASINYTVIPNHRYTIKSVTFLTDTSWIGKTITKTKETSSLIVGAPYSLDSIKAERDRIHAILKEQGYYYFTPDYLLVQADSTNDGKIDLYVKIKDNTPALALRPYKMRDIVLFPDYSLDNDSTSTLGTPMKYKGIYIVDSVHRFKASTFDKSVFLRPDSLYRLSSHNITLQRLINLGVFKFVKGQFQPVRDTSIHNILGGNPNQIVRDTSIRRLSDTTIVRDTTDRSNYRALVNNRWSLDSGWLDAKFYLTPYKRRSLQTELRGTSKSNGFVGSQVSLTAKNRNWLHIASLLEIGLQGGMEWQTGGNAGGSNSYSLGASVAVTVPRFLTPFRGLNIRAPYVPKTRISAGYELYSRSDMYNLNAYTLQLQYLWQKNQHLSHNLAPIAVTYVLPTKTTTAYDSILANDPSQRAAIEKQFILGSNYTITYNTLNPNRIHSFFLSGNIDISGNLAGLIIPRNDTGQKTILGNSFAQYERLTLEGRHYWKIGRGKQWVNRLLIGYGLPYGNSQTLPFVKQFFTGGSSSIRAFRARTLGPGSYHNYAADTSSLLANEAGDIKLELNTELRIHIASVFNFAAFVDAGNIWLQKDVPDKPGSKFTFNTFYREIAVGGGIGLRIDASIVVVRLDLATPFRIPYLPEGQRWVFDKIDFGDPDWRKKNLVLNIAIGYPF</sequence>
<dbReference type="OrthoDB" id="9814535at2"/>
<evidence type="ECO:0000313" key="8">
    <source>
        <dbReference type="Proteomes" id="UP000260644"/>
    </source>
</evidence>
<gene>
    <name evidence="7" type="ORF">DVR12_10345</name>
</gene>
<evidence type="ECO:0000256" key="5">
    <source>
        <dbReference type="ARBA" id="ARBA00023237"/>
    </source>
</evidence>
<dbReference type="EMBL" id="QPMM01000004">
    <property type="protein sequence ID" value="RFS23406.1"/>
    <property type="molecule type" value="Genomic_DNA"/>
</dbReference>
<dbReference type="Proteomes" id="UP000260644">
    <property type="component" value="Unassembled WGS sequence"/>
</dbReference>
<keyword evidence="5" id="KW-0998">Cell outer membrane</keyword>
<comment type="caution">
    <text evidence="7">The sequence shown here is derived from an EMBL/GenBank/DDBJ whole genome shotgun (WGS) entry which is preliminary data.</text>
</comment>
<dbReference type="PANTHER" id="PTHR12815">
    <property type="entry name" value="SORTING AND ASSEMBLY MACHINERY SAMM50 PROTEIN FAMILY MEMBER"/>
    <property type="match status" value="1"/>
</dbReference>
<dbReference type="GO" id="GO:0019867">
    <property type="term" value="C:outer membrane"/>
    <property type="evidence" value="ECO:0007669"/>
    <property type="project" value="InterPro"/>
</dbReference>
<evidence type="ECO:0000256" key="2">
    <source>
        <dbReference type="ARBA" id="ARBA00022692"/>
    </source>
</evidence>
<evidence type="ECO:0000256" key="1">
    <source>
        <dbReference type="ARBA" id="ARBA00004370"/>
    </source>
</evidence>
<dbReference type="AlphaFoldDB" id="A0A3E1YBI6"/>
<evidence type="ECO:0000256" key="3">
    <source>
        <dbReference type="ARBA" id="ARBA00022729"/>
    </source>
</evidence>
<dbReference type="RefSeq" id="WP_116975599.1">
    <property type="nucleotide sequence ID" value="NZ_QPMM01000004.1"/>
</dbReference>
<name>A0A3E1YBI6_9BACT</name>
<proteinExistence type="predicted"/>
<keyword evidence="4" id="KW-0472">Membrane</keyword>
<keyword evidence="3" id="KW-0732">Signal</keyword>
<protein>
    <recommendedName>
        <fullName evidence="6">Bacterial surface antigen (D15) domain-containing protein</fullName>
    </recommendedName>
</protein>
<dbReference type="PANTHER" id="PTHR12815:SF47">
    <property type="entry name" value="TRANSLOCATION AND ASSEMBLY MODULE SUBUNIT TAMA"/>
    <property type="match status" value="1"/>
</dbReference>
<dbReference type="InterPro" id="IPR039910">
    <property type="entry name" value="D15-like"/>
</dbReference>
<feature type="domain" description="Bacterial surface antigen (D15)" evidence="6">
    <location>
        <begin position="484"/>
        <end position="783"/>
    </location>
</feature>
<evidence type="ECO:0000313" key="7">
    <source>
        <dbReference type="EMBL" id="RFS23406.1"/>
    </source>
</evidence>
<dbReference type="InterPro" id="IPR000184">
    <property type="entry name" value="Bac_surfAg_D15"/>
</dbReference>
<accession>A0A3E1YBI6</accession>
<dbReference type="Pfam" id="PF01103">
    <property type="entry name" value="Omp85"/>
    <property type="match status" value="1"/>
</dbReference>
<keyword evidence="8" id="KW-1185">Reference proteome</keyword>
<comment type="subcellular location">
    <subcellularLocation>
        <location evidence="1">Membrane</location>
    </subcellularLocation>
</comment>
<keyword evidence="2" id="KW-0812">Transmembrane</keyword>